<gene>
    <name evidence="1" type="ORF">Ae201684_015464</name>
</gene>
<dbReference type="SUPFAM" id="SSF52540">
    <property type="entry name" value="P-loop containing nucleoside triphosphate hydrolases"/>
    <property type="match status" value="1"/>
</dbReference>
<name>A0A6G0WGI7_9STRA</name>
<proteinExistence type="predicted"/>
<dbReference type="VEuPathDB" id="FungiDB:AeMF1_008614"/>
<sequence>MNAEPEAVKEALEAVKHAREMLQRWSASNPNDFGDGYRYLNDALKERENALKERENFYLQIRQIPSQALVEPGTKRARTDSQTNELTFTTFTVDQMIFDTITPGKWFKVSGLDVAGLSTDNIYEKMVYCRQDTKNLMNALDNMKRGIRIYGPPGVGKSITTWYWICNQVQSLTKTVLWIHVSKRSKPRIARLTRDVTYYVPYQADEIIRLVDNAQEDIVVIDGVTNRVDHVDLESVVFGFDHNPNRQAISVASMSIKTNLEDENLLKLSAFEAAPWSLDEYYQATENEVFFKSVRHFLVNDECSEDVSEESKVNDDNHALVDEKYYYAGCSARWMFGTTIPDVIQQIDKYFRSAPNFVDLLKGIVGSQSPDRVNHLACEQGPSKKRFFTSQHISRTAISTGGDEIVRLAYGVANGLENDSFTGWIVEMDFIQQIMDAQGGGLDVKLNDGTTITFEVAKCVRCDTDLLSMDSVKKAIKEEPTAASLNNVWLVPTKWYQAGYDLVCLRICKDLLVLRFIQVTAAKVHGLKLQHFRALTLKFFNRLGLVIHGIEIFMAIPSDIANCEIPDSKVQGQICDWFVGNSKERWNLRNSQSQVLTVKFDKTECEQK</sequence>
<organism evidence="1 2">
    <name type="scientific">Aphanomyces euteiches</name>
    <dbReference type="NCBI Taxonomy" id="100861"/>
    <lineage>
        <taxon>Eukaryota</taxon>
        <taxon>Sar</taxon>
        <taxon>Stramenopiles</taxon>
        <taxon>Oomycota</taxon>
        <taxon>Saprolegniomycetes</taxon>
        <taxon>Saprolegniales</taxon>
        <taxon>Verrucalvaceae</taxon>
        <taxon>Aphanomyces</taxon>
    </lineage>
</organism>
<dbReference type="Proteomes" id="UP000481153">
    <property type="component" value="Unassembled WGS sequence"/>
</dbReference>
<dbReference type="EMBL" id="VJMJ01000220">
    <property type="protein sequence ID" value="KAF0726246.1"/>
    <property type="molecule type" value="Genomic_DNA"/>
</dbReference>
<dbReference type="InterPro" id="IPR027417">
    <property type="entry name" value="P-loop_NTPase"/>
</dbReference>
<protein>
    <submittedName>
        <fullName evidence="1">Uncharacterized protein</fullName>
    </submittedName>
</protein>
<evidence type="ECO:0000313" key="2">
    <source>
        <dbReference type="Proteomes" id="UP000481153"/>
    </source>
</evidence>
<evidence type="ECO:0000313" key="1">
    <source>
        <dbReference type="EMBL" id="KAF0726246.1"/>
    </source>
</evidence>
<dbReference type="Gene3D" id="3.40.50.300">
    <property type="entry name" value="P-loop containing nucleotide triphosphate hydrolases"/>
    <property type="match status" value="1"/>
</dbReference>
<reference evidence="1 2" key="1">
    <citation type="submission" date="2019-07" db="EMBL/GenBank/DDBJ databases">
        <title>Genomics analysis of Aphanomyces spp. identifies a new class of oomycete effector associated with host adaptation.</title>
        <authorList>
            <person name="Gaulin E."/>
        </authorList>
    </citation>
    <scope>NUCLEOTIDE SEQUENCE [LARGE SCALE GENOMIC DNA]</scope>
    <source>
        <strain evidence="1 2">ATCC 201684</strain>
    </source>
</reference>
<comment type="caution">
    <text evidence="1">The sequence shown here is derived from an EMBL/GenBank/DDBJ whole genome shotgun (WGS) entry which is preliminary data.</text>
</comment>
<keyword evidence="2" id="KW-1185">Reference proteome</keyword>
<accession>A0A6G0WGI7</accession>
<dbReference type="AlphaFoldDB" id="A0A6G0WGI7"/>